<dbReference type="Proteomes" id="UP000034681">
    <property type="component" value="Unassembled WGS sequence"/>
</dbReference>
<comment type="caution">
    <text evidence="2">The sequence shown here is derived from an EMBL/GenBank/DDBJ whole genome shotgun (WGS) entry which is preliminary data.</text>
</comment>
<dbReference type="RefSeq" id="WP_017710903.1">
    <property type="nucleotide sequence ID" value="NZ_KB235933.1"/>
</dbReference>
<accession>A0A0M2PZ68</accession>
<evidence type="ECO:0000313" key="2">
    <source>
        <dbReference type="EMBL" id="KKI99691.1"/>
    </source>
</evidence>
<feature type="compositionally biased region" description="Basic and acidic residues" evidence="1">
    <location>
        <begin position="284"/>
        <end position="335"/>
    </location>
</feature>
<dbReference type="Pfam" id="PF06051">
    <property type="entry name" value="DUF928"/>
    <property type="match status" value="1"/>
</dbReference>
<dbReference type="eggNOG" id="COG3087">
    <property type="taxonomic scope" value="Bacteria"/>
</dbReference>
<dbReference type="AlphaFoldDB" id="A0A0M2PZ68"/>
<evidence type="ECO:0000256" key="1">
    <source>
        <dbReference type="SAM" id="MobiDB-lite"/>
    </source>
</evidence>
<dbReference type="InterPro" id="IPR010328">
    <property type="entry name" value="DUF928"/>
</dbReference>
<feature type="region of interest" description="Disordered" evidence="1">
    <location>
        <begin position="49"/>
        <end position="75"/>
    </location>
</feature>
<reference evidence="2" key="1">
    <citation type="submission" date="2012-04" db="EMBL/GenBank/DDBJ databases">
        <authorList>
            <person name="Borisov I.G."/>
            <person name="Ivanikova N.V."/>
            <person name="Pinevich A.V."/>
        </authorList>
    </citation>
    <scope>NUCLEOTIDE SEQUENCE</scope>
    <source>
        <strain evidence="2">CALU 1027</strain>
    </source>
</reference>
<gene>
    <name evidence="2" type="ORF">PROH_07330</name>
</gene>
<evidence type="ECO:0000313" key="3">
    <source>
        <dbReference type="Proteomes" id="UP000034681"/>
    </source>
</evidence>
<proteinExistence type="predicted"/>
<protein>
    <recommendedName>
        <fullName evidence="4">DUF928 domain-containing protein</fullName>
    </recommendedName>
</protein>
<evidence type="ECO:0008006" key="4">
    <source>
        <dbReference type="Google" id="ProtNLM"/>
    </source>
</evidence>
<dbReference type="EMBL" id="AJTX02000004">
    <property type="protein sequence ID" value="KKI99691.1"/>
    <property type="molecule type" value="Genomic_DNA"/>
</dbReference>
<keyword evidence="3" id="KW-1185">Reference proteome</keyword>
<name>A0A0M2PZ68_PROHO</name>
<dbReference type="OrthoDB" id="513783at2"/>
<feature type="region of interest" description="Disordered" evidence="1">
    <location>
        <begin position="259"/>
        <end position="335"/>
    </location>
</feature>
<dbReference type="STRING" id="317619.GCA_000332315_00203"/>
<feature type="compositionally biased region" description="Polar residues" evidence="1">
    <location>
        <begin position="266"/>
        <end position="282"/>
    </location>
</feature>
<organism evidence="2 3">
    <name type="scientific">Prochlorothrix hollandica PCC 9006 = CALU 1027</name>
    <dbReference type="NCBI Taxonomy" id="317619"/>
    <lineage>
        <taxon>Bacteria</taxon>
        <taxon>Bacillati</taxon>
        <taxon>Cyanobacteriota</taxon>
        <taxon>Cyanophyceae</taxon>
        <taxon>Prochlorotrichales</taxon>
        <taxon>Prochlorotrichaceae</taxon>
        <taxon>Prochlorothrix</taxon>
    </lineage>
</organism>
<sequence>MVQLSSPLSRLLAPTLALSLIWGGLNLIAPQPVSAQSLGDRLQNLFQRSRPLRNASGTNSGGAVRGNGSEFSSCKVPDRPVPLKALSPNTNQIVTMADQPTFWFYVPYGRNDGLQTAELMLFEEDWDYFLLDPIEIPLPDEPGLISFTLPPDTPQMAVGEEYNWHFSLVCDPNRIDGTGPWVNGWVGRVATPSDLTSRLEEEDAALVYVDAGFWGEALTTLAQDPDRYGATWLEVLELFGLDQVEDLPVRTIVLGDPSAAAAGPVRSSQGTQDATQDLSQQFSDDDRSDHADHDDHADSDRANSDRSDHDDDGNDRHGNGDPGEIHENSHKGVLR</sequence>